<evidence type="ECO:0000313" key="2">
    <source>
        <dbReference type="RefSeq" id="WP_034410289.1"/>
    </source>
</evidence>
<dbReference type="RefSeq" id="WP_034410289.1">
    <property type="nucleotide sequence ID" value="NZ_AXWS01000007.1"/>
</dbReference>
<keyword evidence="1" id="KW-1185">Reference proteome</keyword>
<proteinExistence type="predicted"/>
<evidence type="ECO:0000313" key="1">
    <source>
        <dbReference type="Proteomes" id="UP000675920"/>
    </source>
</evidence>
<organism evidence="1 2">
    <name type="scientific">Derxia gummosa DSM 723</name>
    <dbReference type="NCBI Taxonomy" id="1121388"/>
    <lineage>
        <taxon>Bacteria</taxon>
        <taxon>Pseudomonadati</taxon>
        <taxon>Pseudomonadota</taxon>
        <taxon>Betaproteobacteria</taxon>
        <taxon>Burkholderiales</taxon>
        <taxon>Alcaligenaceae</taxon>
        <taxon>Derxia</taxon>
    </lineage>
</organism>
<sequence>MLNSFPRKLVSVVVATSFFAAGAWWARHPETQAVTQAVAAPVAAQVSTAASVQGLPGFADLVAANGPAVVNIAVQQKLQGNDPRLGADPFSQFFGAPGQRGPQSRIVRGQGSGFIISADGRILTNAHVVDGATTVTVKLTDRREFNAKVIGVDKRTDVAVVKIEASGLPVARIGNPADSRIGDWVVAIGSPFGFENTVTSGIISAKSRALGPQSNYVNFIQTDVPINPGNSGGPLFNMNGEVIGINSQIFSETGGYMGLSFAIPIDIAMNVQQQLVATGKVVRGQLGALVQPVSAPTAKSLKLPEPSGALVVRVEPGSAAEKAGLQPGDVIRSFDGKKVDLSSDLPLLVAATRPGTKVKLDVWREGRATTLDASLGELKESQMAAAEPEAGKLGVAVRPLTKDEQREAKINGLLVEQVTGAAEAAGLQPGDVLLQAGGKPLRSPIDLQKAVKEADGSVGLLVQRDDARFFVPVPLN</sequence>
<name>A0AC36KG11_9BURK</name>
<reference evidence="2" key="1">
    <citation type="submission" date="2025-08" db="UniProtKB">
        <authorList>
            <consortium name="RefSeq"/>
        </authorList>
    </citation>
    <scope>IDENTIFICATION</scope>
</reference>
<dbReference type="Proteomes" id="UP000675920">
    <property type="component" value="Unplaced"/>
</dbReference>
<protein>
    <submittedName>
        <fullName evidence="2">DegQ family serine endoprotease</fullName>
    </submittedName>
</protein>
<accession>A0AC36KG11</accession>